<dbReference type="AlphaFoldDB" id="A0A1F5EVQ0"/>
<protein>
    <submittedName>
        <fullName evidence="1">Uncharacterized protein</fullName>
    </submittedName>
</protein>
<dbReference type="STRING" id="1817722.A2703_03040"/>
<accession>A0A1F5EVQ0</accession>
<evidence type="ECO:0000313" key="2">
    <source>
        <dbReference type="Proteomes" id="UP000177979"/>
    </source>
</evidence>
<name>A0A1F5EVQ0_9BACT</name>
<dbReference type="EMBL" id="MFAG01000032">
    <property type="protein sequence ID" value="OGD71452.1"/>
    <property type="molecule type" value="Genomic_DNA"/>
</dbReference>
<proteinExistence type="predicted"/>
<evidence type="ECO:0000313" key="1">
    <source>
        <dbReference type="EMBL" id="OGD71452.1"/>
    </source>
</evidence>
<sequence length="246" mass="28029">MSARGTLERRIPLRRPNSPCPELDAWLEEGQHRARVERSLGRLGRRARLRKALIEQYGGVKIPREVRGAAKGFMGGLRLSMWWTAPDAWLRLAGGQGQTVAKHKGVSVTPQIEWEKMDLKDGVLKLILALKGDPSEEEVAMILKDQFDLKPPRKVRKAAEGLMEELSLQIWWATPNVWMWPENEEGFDITRDFLDMDGNTTVTPLMLWRMGQKNDVVDLLMAMKGDPYEQVIEALDKGKRSVRMDG</sequence>
<organism evidence="1 2">
    <name type="scientific">Candidatus Collierbacteria bacterium RIFCSPHIGHO2_01_FULL_50_25</name>
    <dbReference type="NCBI Taxonomy" id="1817722"/>
    <lineage>
        <taxon>Bacteria</taxon>
        <taxon>Candidatus Collieribacteriota</taxon>
    </lineage>
</organism>
<dbReference type="Proteomes" id="UP000177979">
    <property type="component" value="Unassembled WGS sequence"/>
</dbReference>
<gene>
    <name evidence="1" type="ORF">A2703_03040</name>
</gene>
<comment type="caution">
    <text evidence="1">The sequence shown here is derived from an EMBL/GenBank/DDBJ whole genome shotgun (WGS) entry which is preliminary data.</text>
</comment>
<reference evidence="1 2" key="1">
    <citation type="journal article" date="2016" name="Nat. Commun.">
        <title>Thousands of microbial genomes shed light on interconnected biogeochemical processes in an aquifer system.</title>
        <authorList>
            <person name="Anantharaman K."/>
            <person name="Brown C.T."/>
            <person name="Hug L.A."/>
            <person name="Sharon I."/>
            <person name="Castelle C.J."/>
            <person name="Probst A.J."/>
            <person name="Thomas B.C."/>
            <person name="Singh A."/>
            <person name="Wilkins M.J."/>
            <person name="Karaoz U."/>
            <person name="Brodie E.L."/>
            <person name="Williams K.H."/>
            <person name="Hubbard S.S."/>
            <person name="Banfield J.F."/>
        </authorList>
    </citation>
    <scope>NUCLEOTIDE SEQUENCE [LARGE SCALE GENOMIC DNA]</scope>
</reference>